<dbReference type="AlphaFoldDB" id="A0A1Z5IYZ6"/>
<dbReference type="InterPro" id="IPR021361">
    <property type="entry name" value="Tad2-like_dom"/>
</dbReference>
<dbReference type="Pfam" id="PF11195">
    <property type="entry name" value="Tad2-like"/>
    <property type="match status" value="1"/>
</dbReference>
<dbReference type="EMBL" id="BCMI01000032">
    <property type="protein sequence ID" value="GAX07014.1"/>
    <property type="molecule type" value="Genomic_DNA"/>
</dbReference>
<evidence type="ECO:0000313" key="2">
    <source>
        <dbReference type="EMBL" id="GAX07014.1"/>
    </source>
</evidence>
<gene>
    <name evidence="2" type="ORF">IWT25_02362</name>
</gene>
<protein>
    <recommendedName>
        <fullName evidence="1">Thoeris anti-defense 2-like domain-containing protein</fullName>
    </recommendedName>
</protein>
<evidence type="ECO:0000313" key="3">
    <source>
        <dbReference type="Proteomes" id="UP000198414"/>
    </source>
</evidence>
<proteinExistence type="predicted"/>
<reference evidence="2 3" key="1">
    <citation type="submission" date="2015-11" db="EMBL/GenBank/DDBJ databases">
        <title>Draft genome sequences of new species of the genus Lactobacillus isolated from orchardgrass silage.</title>
        <authorList>
            <person name="Tohno M."/>
            <person name="Tanizawa Y."/>
            <person name="Arita M."/>
        </authorList>
    </citation>
    <scope>NUCLEOTIDE SEQUENCE [LARGE SCALE GENOMIC DNA]</scope>
    <source>
        <strain evidence="2 3">IWT25</strain>
    </source>
</reference>
<dbReference type="RefSeq" id="WP_225356402.1">
    <property type="nucleotide sequence ID" value="NZ_BCMI01000032.1"/>
</dbReference>
<sequence length="142" mass="16281">MRHTEYCYISPAENHCYRGLERWLDDKKKRERRAKKHGAFSLDKNKEEAIMNFGEAIKALKLGNRVARKGWNGKGMFIYLESGTLITPDKIRNLTLAKSTPDSQKYININPHIDMKSADGSIVVGWLASQTDLLANDWEIVK</sequence>
<dbReference type="Proteomes" id="UP000198414">
    <property type="component" value="Unassembled WGS sequence"/>
</dbReference>
<accession>A0A1Z5IYZ6</accession>
<evidence type="ECO:0000259" key="1">
    <source>
        <dbReference type="Pfam" id="PF11195"/>
    </source>
</evidence>
<comment type="caution">
    <text evidence="2">The sequence shown here is derived from an EMBL/GenBank/DDBJ whole genome shotgun (WGS) entry which is preliminary data.</text>
</comment>
<feature type="domain" description="Thoeris anti-defense 2-like" evidence="1">
    <location>
        <begin position="51"/>
        <end position="141"/>
    </location>
</feature>
<organism evidence="2 3">
    <name type="scientific">Secundilactobacillus pentosiphilus</name>
    <dbReference type="NCBI Taxonomy" id="1714682"/>
    <lineage>
        <taxon>Bacteria</taxon>
        <taxon>Bacillati</taxon>
        <taxon>Bacillota</taxon>
        <taxon>Bacilli</taxon>
        <taxon>Lactobacillales</taxon>
        <taxon>Lactobacillaceae</taxon>
        <taxon>Secundilactobacillus</taxon>
    </lineage>
</organism>
<name>A0A1Z5IYZ6_9LACO</name>